<dbReference type="RefSeq" id="WP_055658796.1">
    <property type="nucleotide sequence ID" value="NZ_CXST01000002.1"/>
</dbReference>
<feature type="transmembrane region" description="Helical" evidence="6">
    <location>
        <begin position="259"/>
        <end position="279"/>
    </location>
</feature>
<keyword evidence="9" id="KW-1185">Reference proteome</keyword>
<feature type="transmembrane region" description="Helical" evidence="6">
    <location>
        <begin position="233"/>
        <end position="252"/>
    </location>
</feature>
<feature type="transmembrane region" description="Helical" evidence="6">
    <location>
        <begin position="157"/>
        <end position="178"/>
    </location>
</feature>
<feature type="transmembrane region" description="Helical" evidence="6">
    <location>
        <begin position="326"/>
        <end position="344"/>
    </location>
</feature>
<feature type="transmembrane region" description="Helical" evidence="6">
    <location>
        <begin position="350"/>
        <end position="373"/>
    </location>
</feature>
<comment type="subcellular location">
    <subcellularLocation>
        <location evidence="1">Cell membrane</location>
        <topology evidence="1">Multi-pass membrane protein</topology>
    </subcellularLocation>
</comment>
<evidence type="ECO:0000256" key="6">
    <source>
        <dbReference type="SAM" id="Phobius"/>
    </source>
</evidence>
<dbReference type="PROSITE" id="PS50850">
    <property type="entry name" value="MFS"/>
    <property type="match status" value="1"/>
</dbReference>
<reference evidence="9" key="1">
    <citation type="submission" date="2015-07" db="EMBL/GenBank/DDBJ databases">
        <authorList>
            <person name="Rodrigo-Torres Lidia"/>
            <person name="Arahal R.David."/>
        </authorList>
    </citation>
    <scope>NUCLEOTIDE SEQUENCE [LARGE SCALE GENOMIC DNA]</scope>
    <source>
        <strain evidence="9">CECT 4801</strain>
    </source>
</reference>
<dbReference type="PANTHER" id="PTHR43124">
    <property type="entry name" value="PURINE EFFLUX PUMP PBUE"/>
    <property type="match status" value="1"/>
</dbReference>
<dbReference type="CDD" id="cd17324">
    <property type="entry name" value="MFS_NepI_like"/>
    <property type="match status" value="1"/>
</dbReference>
<proteinExistence type="predicted"/>
<name>A0A0M6Y8R2_9HYPH</name>
<dbReference type="SUPFAM" id="SSF103473">
    <property type="entry name" value="MFS general substrate transporter"/>
    <property type="match status" value="1"/>
</dbReference>
<sequence>MTRGSSKATALTIGLSALVLVATEFVVIGLAPAMSAQLDMTPSQSGWLVTWFAIGSALAAPFLSAYLSDTSPAKVLGWMMLPNSANLILILLPNFELAAALRVAQGAALPVYISFASSHLSQVYGAGKGVAKVYIGVTLGVVLAPSCGTFFAERFGWQTPVAGLGLLSVVLLFANLRLHLPPFQAKTASALSLLRRPSFLCQLFLSICVFSAMFAGYSYLTSLLANAGLEGDQMSIALLVFGAAGLAGNWVGGRTADHALAGAIVVPLLVSGGAMAFGLLATAPILLLTVVLIAWGMAHAAGFVLSQVRVMTAGPDHKSFAASMNIAAANVGIALGTFVGGWMLETGGVASMSATAALFAIPCVATVMLLAVLPKRFRSPAPEAADRI</sequence>
<evidence type="ECO:0000313" key="9">
    <source>
        <dbReference type="Proteomes" id="UP000048926"/>
    </source>
</evidence>
<protein>
    <submittedName>
        <fullName evidence="8">Purine efflux pump PbuE</fullName>
    </submittedName>
</protein>
<dbReference type="InterPro" id="IPR050189">
    <property type="entry name" value="MFS_Efflux_Transporters"/>
</dbReference>
<dbReference type="InterPro" id="IPR036259">
    <property type="entry name" value="MFS_trans_sf"/>
</dbReference>
<keyword evidence="4 6" id="KW-1133">Transmembrane helix</keyword>
<gene>
    <name evidence="8" type="primary">pbuE</name>
    <name evidence="8" type="ORF">LAL4801_04111</name>
</gene>
<feature type="transmembrane region" description="Helical" evidence="6">
    <location>
        <begin position="199"/>
        <end position="221"/>
    </location>
</feature>
<dbReference type="GO" id="GO:0022857">
    <property type="term" value="F:transmembrane transporter activity"/>
    <property type="evidence" value="ECO:0007669"/>
    <property type="project" value="InterPro"/>
</dbReference>
<keyword evidence="3 6" id="KW-0812">Transmembrane</keyword>
<keyword evidence="2" id="KW-1003">Cell membrane</keyword>
<evidence type="ECO:0000256" key="5">
    <source>
        <dbReference type="ARBA" id="ARBA00023136"/>
    </source>
</evidence>
<feature type="transmembrane region" description="Helical" evidence="6">
    <location>
        <begin position="285"/>
        <end position="305"/>
    </location>
</feature>
<evidence type="ECO:0000313" key="8">
    <source>
        <dbReference type="EMBL" id="CTQ45657.1"/>
    </source>
</evidence>
<evidence type="ECO:0000256" key="2">
    <source>
        <dbReference type="ARBA" id="ARBA00022475"/>
    </source>
</evidence>
<dbReference type="InterPro" id="IPR020846">
    <property type="entry name" value="MFS_dom"/>
</dbReference>
<dbReference type="Proteomes" id="UP000048926">
    <property type="component" value="Unassembled WGS sequence"/>
</dbReference>
<accession>A0A0M6Y8R2</accession>
<dbReference type="PANTHER" id="PTHR43124:SF10">
    <property type="entry name" value="PURINE EFFLUX PUMP PBUE"/>
    <property type="match status" value="1"/>
</dbReference>
<dbReference type="AlphaFoldDB" id="A0A0M6Y8R2"/>
<organism evidence="8 9">
    <name type="scientific">Roseibium aggregatum</name>
    <dbReference type="NCBI Taxonomy" id="187304"/>
    <lineage>
        <taxon>Bacteria</taxon>
        <taxon>Pseudomonadati</taxon>
        <taxon>Pseudomonadota</taxon>
        <taxon>Alphaproteobacteria</taxon>
        <taxon>Hyphomicrobiales</taxon>
        <taxon>Stappiaceae</taxon>
        <taxon>Roseibium</taxon>
    </lineage>
</organism>
<evidence type="ECO:0000259" key="7">
    <source>
        <dbReference type="PROSITE" id="PS50850"/>
    </source>
</evidence>
<dbReference type="Pfam" id="PF07690">
    <property type="entry name" value="MFS_1"/>
    <property type="match status" value="1"/>
</dbReference>
<dbReference type="InterPro" id="IPR011701">
    <property type="entry name" value="MFS"/>
</dbReference>
<dbReference type="OrthoDB" id="9810111at2"/>
<evidence type="ECO:0000256" key="3">
    <source>
        <dbReference type="ARBA" id="ARBA00022692"/>
    </source>
</evidence>
<dbReference type="EMBL" id="CXST01000002">
    <property type="protein sequence ID" value="CTQ45657.1"/>
    <property type="molecule type" value="Genomic_DNA"/>
</dbReference>
<evidence type="ECO:0000256" key="4">
    <source>
        <dbReference type="ARBA" id="ARBA00022989"/>
    </source>
</evidence>
<dbReference type="STRING" id="187304.B0E33_02775"/>
<feature type="domain" description="Major facilitator superfamily (MFS) profile" evidence="7">
    <location>
        <begin position="9"/>
        <end position="378"/>
    </location>
</feature>
<dbReference type="Gene3D" id="1.20.1250.20">
    <property type="entry name" value="MFS general substrate transporter like domains"/>
    <property type="match status" value="1"/>
</dbReference>
<evidence type="ECO:0000256" key="1">
    <source>
        <dbReference type="ARBA" id="ARBA00004651"/>
    </source>
</evidence>
<keyword evidence="5 6" id="KW-0472">Membrane</keyword>
<dbReference type="GO" id="GO:0005886">
    <property type="term" value="C:plasma membrane"/>
    <property type="evidence" value="ECO:0007669"/>
    <property type="project" value="UniProtKB-SubCell"/>
</dbReference>
<feature type="transmembrane region" description="Helical" evidence="6">
    <location>
        <begin position="45"/>
        <end position="63"/>
    </location>
</feature>
<feature type="transmembrane region" description="Helical" evidence="6">
    <location>
        <begin position="133"/>
        <end position="151"/>
    </location>
</feature>